<keyword evidence="2" id="KW-0677">Repeat</keyword>
<evidence type="ECO:0000256" key="1">
    <source>
        <dbReference type="ARBA" id="ARBA00022723"/>
    </source>
</evidence>
<keyword evidence="1" id="KW-0479">Metal-binding</keyword>
<evidence type="ECO:0000256" key="3">
    <source>
        <dbReference type="ARBA" id="ARBA00022837"/>
    </source>
</evidence>
<dbReference type="InterPro" id="IPR002048">
    <property type="entry name" value="EF_hand_dom"/>
</dbReference>
<feature type="domain" description="EF-hand" evidence="4">
    <location>
        <begin position="153"/>
        <end position="188"/>
    </location>
</feature>
<evidence type="ECO:0000313" key="6">
    <source>
        <dbReference type="Proteomes" id="UP000187209"/>
    </source>
</evidence>
<dbReference type="PANTHER" id="PTHR10891">
    <property type="entry name" value="EF-HAND CALCIUM-BINDING DOMAIN CONTAINING PROTEIN"/>
    <property type="match status" value="1"/>
</dbReference>
<proteinExistence type="predicted"/>
<evidence type="ECO:0000256" key="2">
    <source>
        <dbReference type="ARBA" id="ARBA00022737"/>
    </source>
</evidence>
<protein>
    <recommendedName>
        <fullName evidence="4">EF-hand domain-containing protein</fullName>
    </recommendedName>
</protein>
<dbReference type="Gene3D" id="1.10.238.10">
    <property type="entry name" value="EF-hand"/>
    <property type="match status" value="2"/>
</dbReference>
<dbReference type="InterPro" id="IPR018247">
    <property type="entry name" value="EF_Hand_1_Ca_BS"/>
</dbReference>
<reference evidence="5 6" key="1">
    <citation type="submission" date="2016-11" db="EMBL/GenBank/DDBJ databases">
        <title>The macronuclear genome of Stentor coeruleus: a giant cell with tiny introns.</title>
        <authorList>
            <person name="Slabodnick M."/>
            <person name="Ruby J.G."/>
            <person name="Reiff S.B."/>
            <person name="Swart E.C."/>
            <person name="Gosai S."/>
            <person name="Prabakaran S."/>
            <person name="Witkowska E."/>
            <person name="Larue G.E."/>
            <person name="Fisher S."/>
            <person name="Freeman R.M."/>
            <person name="Gunawardena J."/>
            <person name="Chu W."/>
            <person name="Stover N.A."/>
            <person name="Gregory B.D."/>
            <person name="Nowacki M."/>
            <person name="Derisi J."/>
            <person name="Roy S.W."/>
            <person name="Marshall W.F."/>
            <person name="Sood P."/>
        </authorList>
    </citation>
    <scope>NUCLEOTIDE SEQUENCE [LARGE SCALE GENOMIC DNA]</scope>
    <source>
        <strain evidence="5">WM001</strain>
    </source>
</reference>
<dbReference type="OrthoDB" id="2122982at2759"/>
<name>A0A1R2CPR3_9CILI</name>
<keyword evidence="3" id="KW-0106">Calcium</keyword>
<dbReference type="SMART" id="SM00054">
    <property type="entry name" value="EFh"/>
    <property type="match status" value="4"/>
</dbReference>
<dbReference type="PROSITE" id="PS00018">
    <property type="entry name" value="EF_HAND_1"/>
    <property type="match status" value="3"/>
</dbReference>
<organism evidence="5 6">
    <name type="scientific">Stentor coeruleus</name>
    <dbReference type="NCBI Taxonomy" id="5963"/>
    <lineage>
        <taxon>Eukaryota</taxon>
        <taxon>Sar</taxon>
        <taxon>Alveolata</taxon>
        <taxon>Ciliophora</taxon>
        <taxon>Postciliodesmatophora</taxon>
        <taxon>Heterotrichea</taxon>
        <taxon>Heterotrichida</taxon>
        <taxon>Stentoridae</taxon>
        <taxon>Stentor</taxon>
    </lineage>
</organism>
<dbReference type="AlphaFoldDB" id="A0A1R2CPR3"/>
<dbReference type="SUPFAM" id="SSF47473">
    <property type="entry name" value="EF-hand"/>
    <property type="match status" value="2"/>
</dbReference>
<dbReference type="CDD" id="cd00051">
    <property type="entry name" value="EFh"/>
    <property type="match status" value="2"/>
</dbReference>
<feature type="domain" description="EF-hand" evidence="4">
    <location>
        <begin position="362"/>
        <end position="397"/>
    </location>
</feature>
<feature type="domain" description="EF-hand" evidence="4">
    <location>
        <begin position="104"/>
        <end position="139"/>
    </location>
</feature>
<keyword evidence="6" id="KW-1185">Reference proteome</keyword>
<dbReference type="EMBL" id="MPUH01000091">
    <property type="protein sequence ID" value="OMJ90982.1"/>
    <property type="molecule type" value="Genomic_DNA"/>
</dbReference>
<dbReference type="GO" id="GO:0005509">
    <property type="term" value="F:calcium ion binding"/>
    <property type="evidence" value="ECO:0007669"/>
    <property type="project" value="InterPro"/>
</dbReference>
<dbReference type="Pfam" id="PF13202">
    <property type="entry name" value="EF-hand_5"/>
    <property type="match status" value="1"/>
</dbReference>
<dbReference type="Pfam" id="PF13499">
    <property type="entry name" value="EF-hand_7"/>
    <property type="match status" value="1"/>
</dbReference>
<accession>A0A1R2CPR3</accession>
<dbReference type="InterPro" id="IPR039647">
    <property type="entry name" value="EF_hand_pair_protein_CML-like"/>
</dbReference>
<evidence type="ECO:0000313" key="5">
    <source>
        <dbReference type="EMBL" id="OMJ90982.1"/>
    </source>
</evidence>
<dbReference type="PROSITE" id="PS50222">
    <property type="entry name" value="EF_HAND_2"/>
    <property type="match status" value="3"/>
</dbReference>
<dbReference type="InterPro" id="IPR011992">
    <property type="entry name" value="EF-hand-dom_pair"/>
</dbReference>
<evidence type="ECO:0000259" key="4">
    <source>
        <dbReference type="PROSITE" id="PS50222"/>
    </source>
</evidence>
<gene>
    <name evidence="5" type="ORF">SteCoe_6553</name>
</gene>
<comment type="caution">
    <text evidence="5">The sequence shown here is derived from an EMBL/GenBank/DDBJ whole genome shotgun (WGS) entry which is preliminary data.</text>
</comment>
<sequence>MGNLLEASGSNYLLSSVQAPLGKFTNCKHHLGSIAQIMRLQKKIAKYNFSEGFYIPVTSLRTLFSSSPLKGHEILIEHFYSNPKLKKVNVMEILASIIVYSACTLEEKIRISIEVFDFDNNKILTKDEMVIMCISFMRGIGIMTQKAGFNTKVVEDLAHEAFDLADSNPDGMITYEELTRWVKSSQVLLELFTKTMPKTYVPSRRRSLLESTGFELEKKVNWVNASYESKVWTNTSPQKTHYQKLTFRTAEETMQIIKNFYYKFSDANGKILAKVVYEFLAESIEFKDIKDTFLQEYKLKLLTDVSYEEVVSTILRRGRVRYKTVSANYSCSPRRSENGIWKDEVVEKKKQGWEESQDLSENQLMKLKKLFARYDQDKDGHISFNEFKRALQDSLTLESIVQLFEEYDIHKSGQLELPEFVRMFVADNVKLPTDLR</sequence>
<dbReference type="Proteomes" id="UP000187209">
    <property type="component" value="Unassembled WGS sequence"/>
</dbReference>